<comment type="caution">
    <text evidence="2">The sequence shown here is derived from an EMBL/GenBank/DDBJ whole genome shotgun (WGS) entry which is preliminary data.</text>
</comment>
<organism evidence="2 3">
    <name type="scientific">Liparis tanakae</name>
    <name type="common">Tanaka's snailfish</name>
    <dbReference type="NCBI Taxonomy" id="230148"/>
    <lineage>
        <taxon>Eukaryota</taxon>
        <taxon>Metazoa</taxon>
        <taxon>Chordata</taxon>
        <taxon>Craniata</taxon>
        <taxon>Vertebrata</taxon>
        <taxon>Euteleostomi</taxon>
        <taxon>Actinopterygii</taxon>
        <taxon>Neopterygii</taxon>
        <taxon>Teleostei</taxon>
        <taxon>Neoteleostei</taxon>
        <taxon>Acanthomorphata</taxon>
        <taxon>Eupercaria</taxon>
        <taxon>Perciformes</taxon>
        <taxon>Cottioidei</taxon>
        <taxon>Cottales</taxon>
        <taxon>Liparidae</taxon>
        <taxon>Liparis</taxon>
    </lineage>
</organism>
<reference evidence="2 3" key="1">
    <citation type="submission" date="2019-03" db="EMBL/GenBank/DDBJ databases">
        <title>First draft genome of Liparis tanakae, snailfish: a comprehensive survey of snailfish specific genes.</title>
        <authorList>
            <person name="Kim W."/>
            <person name="Song I."/>
            <person name="Jeong J.-H."/>
            <person name="Kim D."/>
            <person name="Kim S."/>
            <person name="Ryu S."/>
            <person name="Song J.Y."/>
            <person name="Lee S.K."/>
        </authorList>
    </citation>
    <scope>NUCLEOTIDE SEQUENCE [LARGE SCALE GENOMIC DNA]</scope>
    <source>
        <tissue evidence="2">Muscle</tissue>
    </source>
</reference>
<accession>A0A4Z2FXT6</accession>
<proteinExistence type="predicted"/>
<sequence length="201" mass="22321">MLGRHVKAWRREEKEEGSVAAPASPPGGETGDRETGRGGMWCRGKGGGCDERGSVEVDWKQVKQTEDEHTPSCASWINTERKEEEETGRYFNLQAQKELMSVDNSPRVTQAGPQRGRNPFKVCWMSSLPQMFRRTSVSLSLQAIFELSGSHWVPEVTDRVSSGSSLIDGSGAEWSALSSRPKIAFISLKNLYCSLDVKLKK</sequence>
<feature type="region of interest" description="Disordered" evidence="1">
    <location>
        <begin position="1"/>
        <end position="53"/>
    </location>
</feature>
<name>A0A4Z2FXT6_9TELE</name>
<dbReference type="AlphaFoldDB" id="A0A4Z2FXT6"/>
<dbReference type="EMBL" id="SRLO01000810">
    <property type="protein sequence ID" value="TNN46067.1"/>
    <property type="molecule type" value="Genomic_DNA"/>
</dbReference>
<evidence type="ECO:0000256" key="1">
    <source>
        <dbReference type="SAM" id="MobiDB-lite"/>
    </source>
</evidence>
<protein>
    <submittedName>
        <fullName evidence="2">Uncharacterized protein</fullName>
    </submittedName>
</protein>
<dbReference type="Proteomes" id="UP000314294">
    <property type="component" value="Unassembled WGS sequence"/>
</dbReference>
<feature type="compositionally biased region" description="Gly residues" evidence="1">
    <location>
        <begin position="37"/>
        <end position="47"/>
    </location>
</feature>
<gene>
    <name evidence="2" type="ORF">EYF80_043721</name>
</gene>
<evidence type="ECO:0000313" key="2">
    <source>
        <dbReference type="EMBL" id="TNN46067.1"/>
    </source>
</evidence>
<keyword evidence="3" id="KW-1185">Reference proteome</keyword>
<evidence type="ECO:0000313" key="3">
    <source>
        <dbReference type="Proteomes" id="UP000314294"/>
    </source>
</evidence>